<name>A0A840NHC3_9PSEU</name>
<feature type="domain" description="Novel STAND NTPase 1" evidence="3">
    <location>
        <begin position="267"/>
        <end position="520"/>
    </location>
</feature>
<dbReference type="Gene3D" id="2.40.10.120">
    <property type="match status" value="1"/>
</dbReference>
<dbReference type="Pfam" id="PF13365">
    <property type="entry name" value="Trypsin_2"/>
    <property type="match status" value="1"/>
</dbReference>
<accession>A0A840NHC3</accession>
<reference evidence="4 5" key="1">
    <citation type="submission" date="2020-08" db="EMBL/GenBank/DDBJ databases">
        <title>Sequencing the genomes of 1000 actinobacteria strains.</title>
        <authorList>
            <person name="Klenk H.-P."/>
        </authorList>
    </citation>
    <scope>NUCLEOTIDE SEQUENCE [LARGE SCALE GENOMIC DNA]</scope>
    <source>
        <strain evidence="4 5">DSM 45582</strain>
    </source>
</reference>
<keyword evidence="4" id="KW-0547">Nucleotide-binding</keyword>
<dbReference type="InterPro" id="IPR015943">
    <property type="entry name" value="WD40/YVTN_repeat-like_dom_sf"/>
</dbReference>
<protein>
    <submittedName>
        <fullName evidence="4">Energy-coupling factor transporter ATP-binding protein EcfA2</fullName>
    </submittedName>
</protein>
<organism evidence="4 5">
    <name type="scientific">Saccharopolyspora gloriosae</name>
    <dbReference type="NCBI Taxonomy" id="455344"/>
    <lineage>
        <taxon>Bacteria</taxon>
        <taxon>Bacillati</taxon>
        <taxon>Actinomycetota</taxon>
        <taxon>Actinomycetes</taxon>
        <taxon>Pseudonocardiales</taxon>
        <taxon>Pseudonocardiaceae</taxon>
        <taxon>Saccharopolyspora</taxon>
    </lineage>
</organism>
<comment type="caution">
    <text evidence="4">The sequence shown here is derived from an EMBL/GenBank/DDBJ whole genome shotgun (WGS) entry which is preliminary data.</text>
</comment>
<dbReference type="PROSITE" id="PS50082">
    <property type="entry name" value="WD_REPEATS_2"/>
    <property type="match status" value="1"/>
</dbReference>
<dbReference type="InterPro" id="IPR011044">
    <property type="entry name" value="Quino_amine_DH_bsu"/>
</dbReference>
<dbReference type="Gene3D" id="2.130.10.10">
    <property type="entry name" value="YVTN repeat-like/Quinoprotein amine dehydrogenase"/>
    <property type="match status" value="1"/>
</dbReference>
<dbReference type="InterPro" id="IPR001680">
    <property type="entry name" value="WD40_rpt"/>
</dbReference>
<evidence type="ECO:0000256" key="2">
    <source>
        <dbReference type="SAM" id="MobiDB-lite"/>
    </source>
</evidence>
<dbReference type="Proteomes" id="UP000580474">
    <property type="component" value="Unassembled WGS sequence"/>
</dbReference>
<dbReference type="SUPFAM" id="SSF50494">
    <property type="entry name" value="Trypsin-like serine proteases"/>
    <property type="match status" value="1"/>
</dbReference>
<dbReference type="CDD" id="cd00267">
    <property type="entry name" value="ABC_ATPase"/>
    <property type="match status" value="1"/>
</dbReference>
<dbReference type="InterPro" id="IPR009003">
    <property type="entry name" value="Peptidase_S1_PA"/>
</dbReference>
<dbReference type="GO" id="GO:0005524">
    <property type="term" value="F:ATP binding"/>
    <property type="evidence" value="ECO:0007669"/>
    <property type="project" value="UniProtKB-KW"/>
</dbReference>
<keyword evidence="5" id="KW-1185">Reference proteome</keyword>
<dbReference type="SUPFAM" id="SSF50969">
    <property type="entry name" value="YVTN repeat-like/Quinoprotein amine dehydrogenase"/>
    <property type="match status" value="1"/>
</dbReference>
<dbReference type="AlphaFoldDB" id="A0A840NHC3"/>
<dbReference type="RefSeq" id="WP_184479279.1">
    <property type="nucleotide sequence ID" value="NZ_JACHIV010000001.1"/>
</dbReference>
<proteinExistence type="predicted"/>
<evidence type="ECO:0000256" key="1">
    <source>
        <dbReference type="PROSITE-ProRule" id="PRU00221"/>
    </source>
</evidence>
<dbReference type="InterPro" id="IPR049052">
    <property type="entry name" value="nSTAND1"/>
</dbReference>
<dbReference type="EMBL" id="JACHIV010000001">
    <property type="protein sequence ID" value="MBB5069613.1"/>
    <property type="molecule type" value="Genomic_DNA"/>
</dbReference>
<dbReference type="SUPFAM" id="SSF52540">
    <property type="entry name" value="P-loop containing nucleoside triphosphate hydrolases"/>
    <property type="match status" value="1"/>
</dbReference>
<feature type="repeat" description="WD" evidence="1">
    <location>
        <begin position="711"/>
        <end position="738"/>
    </location>
</feature>
<keyword evidence="4" id="KW-0067">ATP-binding</keyword>
<sequence length="738" mass="79292">MNGLAVDPLDSALVRLRDGRRVLGAGFLIAPGIAATCAHVIGDAAPTADFPLLGSDGHGVEVLERDDERDVAILRVTAPPAGALPVPARVSGEVRDHRFRTIGFPTGHDDGMWVTGRLVGAQGAGRIQMAQDTGHWHIEPGFSGAPVWDDELAGVVGMVVTTTARNAATAHLVPTTALGDAWTTPSRNPYRGLRSFRQEDAELFRGRDDDIERLAGLVAERRLVAVAGPSGSGKSSLVRAGLVPKFKQAGTPVVELGPHDDLPGTDGLLVLDQFEEAVVADPAAARQRLADLAAALRRRPSLRAVLTLRSRSLDELISNDTADDLNRAVWFLEPMSRDQLAAAVEEPAAAIGGLAFEAGLVQRILDDAGDGTLPLVSLVLEQLWEHRHGAWLTHDAYEHLGRVPGALSRHADSALPEPDEHDTPRQAEHKRQRRTKIRHLLVGLTRPDGEGGHARRSGQLAELGEDLQEIARELAAERLLVIEDTRVNLAHQALIDHWPQLRAWLAEDADFLVWQAKVDDLERSGVLLRGAALDEATRWLGRREQDLSQRSASFIRRSLTAESRSRRRWITITAISTTLALVSAALTAVAISNSAELDRTLRATNSALIAQQANLATDADAGTALQLALASWREDPGSSDARGALLTQLATWRGAERVLPPQLVDEVDGIVASADGNVLALIKPGKGVVVWWGLLTPHPTSRTIDEDVAGAITISPDGKWLAAVGEEAGLRVWDLATP</sequence>
<keyword evidence="1" id="KW-0853">WD repeat</keyword>
<gene>
    <name evidence="4" type="ORF">BJ969_002701</name>
</gene>
<dbReference type="InterPro" id="IPR027417">
    <property type="entry name" value="P-loop_NTPase"/>
</dbReference>
<evidence type="ECO:0000259" key="3">
    <source>
        <dbReference type="Pfam" id="PF20703"/>
    </source>
</evidence>
<evidence type="ECO:0000313" key="5">
    <source>
        <dbReference type="Proteomes" id="UP000580474"/>
    </source>
</evidence>
<feature type="region of interest" description="Disordered" evidence="2">
    <location>
        <begin position="409"/>
        <end position="433"/>
    </location>
</feature>
<evidence type="ECO:0000313" key="4">
    <source>
        <dbReference type="EMBL" id="MBB5069613.1"/>
    </source>
</evidence>
<dbReference type="PROSITE" id="PS50294">
    <property type="entry name" value="WD_REPEATS_REGION"/>
    <property type="match status" value="1"/>
</dbReference>
<feature type="domain" description="Novel STAND NTPase 1" evidence="3">
    <location>
        <begin position="189"/>
        <end position="250"/>
    </location>
</feature>
<dbReference type="Pfam" id="PF20703">
    <property type="entry name" value="nSTAND1"/>
    <property type="match status" value="2"/>
</dbReference>